<dbReference type="Proteomes" id="UP000053647">
    <property type="component" value="Unassembled WGS sequence"/>
</dbReference>
<gene>
    <name evidence="2" type="ORF">PAXINDRAFT_14320</name>
</gene>
<protein>
    <submittedName>
        <fullName evidence="2">Uncharacterized protein</fullName>
    </submittedName>
</protein>
<evidence type="ECO:0000313" key="2">
    <source>
        <dbReference type="EMBL" id="KIJ12956.1"/>
    </source>
</evidence>
<sequence>MPRTSKVSPLDPDVFIEADNGTGDVLCKVCIHSPRKRKSMQCCNVPDHEASKKHQRNLSQATRDKNPVQPALLPAPSSSSAIGTSSPLVECEPEALPASGAHQRSPSPIAIDGEWGPSGPELPLSDLWNEFQMEHTVQFEDYFQEMQSRMERGEHLFTSVLRPLEEELGIETDEGLDPNEETSMFPPDFGINVRDPGTRTTHNTSTGVNIPPNALLYPWKSMAEFVTHLLFSSPRLCFSQAQKNAVLAWARELGAPEVPSLYAVKKTQERIQKLLGDPMEQVKTVSGNTFYLNAISKAVALDFSNPLTRFAMQDYPEDGQGRMSQVHHGNKMLEGLPDDLAPPCVRVDGSIYFVNKLVQQQGNQYFIPKKFFQARLSSPSAEATVLSLGYKVQQTGEGFSVNPEMEIVPVSTF</sequence>
<organism evidence="2 3">
    <name type="scientific">Paxillus involutus ATCC 200175</name>
    <dbReference type="NCBI Taxonomy" id="664439"/>
    <lineage>
        <taxon>Eukaryota</taxon>
        <taxon>Fungi</taxon>
        <taxon>Dikarya</taxon>
        <taxon>Basidiomycota</taxon>
        <taxon>Agaricomycotina</taxon>
        <taxon>Agaricomycetes</taxon>
        <taxon>Agaricomycetidae</taxon>
        <taxon>Boletales</taxon>
        <taxon>Paxilineae</taxon>
        <taxon>Paxillaceae</taxon>
        <taxon>Paxillus</taxon>
    </lineage>
</organism>
<feature type="compositionally biased region" description="Low complexity" evidence="1">
    <location>
        <begin position="70"/>
        <end position="87"/>
    </location>
</feature>
<dbReference type="AlphaFoldDB" id="A0A0C9U065"/>
<feature type="region of interest" description="Disordered" evidence="1">
    <location>
        <begin position="47"/>
        <end position="123"/>
    </location>
</feature>
<dbReference type="HOGENOM" id="CLU_665802_0_0_1"/>
<reference evidence="3" key="2">
    <citation type="submission" date="2015-01" db="EMBL/GenBank/DDBJ databases">
        <title>Evolutionary Origins and Diversification of the Mycorrhizal Mutualists.</title>
        <authorList>
            <consortium name="DOE Joint Genome Institute"/>
            <consortium name="Mycorrhizal Genomics Consortium"/>
            <person name="Kohler A."/>
            <person name="Kuo A."/>
            <person name="Nagy L.G."/>
            <person name="Floudas D."/>
            <person name="Copeland A."/>
            <person name="Barry K.W."/>
            <person name="Cichocki N."/>
            <person name="Veneault-Fourrey C."/>
            <person name="LaButti K."/>
            <person name="Lindquist E.A."/>
            <person name="Lipzen A."/>
            <person name="Lundell T."/>
            <person name="Morin E."/>
            <person name="Murat C."/>
            <person name="Riley R."/>
            <person name="Ohm R."/>
            <person name="Sun H."/>
            <person name="Tunlid A."/>
            <person name="Henrissat B."/>
            <person name="Grigoriev I.V."/>
            <person name="Hibbett D.S."/>
            <person name="Martin F."/>
        </authorList>
    </citation>
    <scope>NUCLEOTIDE SEQUENCE [LARGE SCALE GENOMIC DNA]</scope>
    <source>
        <strain evidence="3">ATCC 200175</strain>
    </source>
</reference>
<evidence type="ECO:0000256" key="1">
    <source>
        <dbReference type="SAM" id="MobiDB-lite"/>
    </source>
</evidence>
<name>A0A0C9U065_PAXIN</name>
<proteinExistence type="predicted"/>
<keyword evidence="3" id="KW-1185">Reference proteome</keyword>
<reference evidence="2 3" key="1">
    <citation type="submission" date="2014-06" db="EMBL/GenBank/DDBJ databases">
        <authorList>
            <consortium name="DOE Joint Genome Institute"/>
            <person name="Kuo A."/>
            <person name="Kohler A."/>
            <person name="Nagy L.G."/>
            <person name="Floudas D."/>
            <person name="Copeland A."/>
            <person name="Barry K.W."/>
            <person name="Cichocki N."/>
            <person name="Veneault-Fourrey C."/>
            <person name="LaButti K."/>
            <person name="Lindquist E.A."/>
            <person name="Lipzen A."/>
            <person name="Lundell T."/>
            <person name="Morin E."/>
            <person name="Murat C."/>
            <person name="Sun H."/>
            <person name="Tunlid A."/>
            <person name="Henrissat B."/>
            <person name="Grigoriev I.V."/>
            <person name="Hibbett D.S."/>
            <person name="Martin F."/>
            <person name="Nordberg H.P."/>
            <person name="Cantor M.N."/>
            <person name="Hua S.X."/>
        </authorList>
    </citation>
    <scope>NUCLEOTIDE SEQUENCE [LARGE SCALE GENOMIC DNA]</scope>
    <source>
        <strain evidence="2 3">ATCC 200175</strain>
    </source>
</reference>
<evidence type="ECO:0000313" key="3">
    <source>
        <dbReference type="Proteomes" id="UP000053647"/>
    </source>
</evidence>
<accession>A0A0C9U065</accession>
<dbReference type="EMBL" id="KN819358">
    <property type="protein sequence ID" value="KIJ12956.1"/>
    <property type="molecule type" value="Genomic_DNA"/>
</dbReference>
<dbReference type="OrthoDB" id="2641988at2759"/>